<proteinExistence type="predicted"/>
<reference evidence="2" key="1">
    <citation type="journal article" date="2015" name="Nature">
        <title>Complex archaea that bridge the gap between prokaryotes and eukaryotes.</title>
        <authorList>
            <person name="Spang A."/>
            <person name="Saw J.H."/>
            <person name="Jorgensen S.L."/>
            <person name="Zaremba-Niedzwiedzka K."/>
            <person name="Martijn J."/>
            <person name="Lind A.E."/>
            <person name="van Eijk R."/>
            <person name="Schleper C."/>
            <person name="Guy L."/>
            <person name="Ettema T.J."/>
        </authorList>
    </citation>
    <scope>NUCLEOTIDE SEQUENCE</scope>
</reference>
<comment type="caution">
    <text evidence="2">The sequence shown here is derived from an EMBL/GenBank/DDBJ whole genome shotgun (WGS) entry which is preliminary data.</text>
</comment>
<organism evidence="2">
    <name type="scientific">marine sediment metagenome</name>
    <dbReference type="NCBI Taxonomy" id="412755"/>
    <lineage>
        <taxon>unclassified sequences</taxon>
        <taxon>metagenomes</taxon>
        <taxon>ecological metagenomes</taxon>
    </lineage>
</organism>
<evidence type="ECO:0000259" key="1">
    <source>
        <dbReference type="Pfam" id="PF09152"/>
    </source>
</evidence>
<gene>
    <name evidence="2" type="ORF">LCGC14_0357100</name>
</gene>
<accession>A0A0F9VW98</accession>
<name>A0A0F9VW98_9ZZZZ</name>
<sequence length="227" mass="25957">MDLFQFLKEKGVSLSVTSCTSTTDIVKLGHIEREIPKNEYINWAAILQEMVDRYQPLKIYLACPYSSGYMNVKRERFEAVTKKAAELMKSGHTVYSPIVSCHWMAIEHNLSTDWDYWKELDKTFIEWCDEVWVLCLDGWKESKGVTAEVEIAKELGRKIVYLDVDEVQKVKQGLQNFDNHYRITFAVPSLGQGVMATTGDITYSASHGAIRSAMDNAILAERRCRGL</sequence>
<dbReference type="SUPFAM" id="SSF52309">
    <property type="entry name" value="N-(deoxy)ribosyltransferase-like"/>
    <property type="match status" value="1"/>
</dbReference>
<protein>
    <recommendedName>
        <fullName evidence="1">DUF1937 domain-containing protein</fullName>
    </recommendedName>
</protein>
<evidence type="ECO:0000313" key="2">
    <source>
        <dbReference type="EMBL" id="KKN77736.1"/>
    </source>
</evidence>
<dbReference type="Gene3D" id="3.40.50.10400">
    <property type="entry name" value="Hypothetical protein PA1492"/>
    <property type="match status" value="1"/>
</dbReference>
<dbReference type="Pfam" id="PF09152">
    <property type="entry name" value="DUF1937"/>
    <property type="match status" value="1"/>
</dbReference>
<dbReference type="InterPro" id="IPR015235">
    <property type="entry name" value="DUF1937"/>
</dbReference>
<dbReference type="EMBL" id="LAZR01000274">
    <property type="protein sequence ID" value="KKN77736.1"/>
    <property type="molecule type" value="Genomic_DNA"/>
</dbReference>
<feature type="domain" description="DUF1937" evidence="1">
    <location>
        <begin position="58"/>
        <end position="161"/>
    </location>
</feature>
<dbReference type="AlphaFoldDB" id="A0A0F9VW98"/>